<evidence type="ECO:0000313" key="3">
    <source>
        <dbReference type="Proteomes" id="UP001254075"/>
    </source>
</evidence>
<comment type="caution">
    <text evidence="2">The sequence shown here is derived from an EMBL/GenBank/DDBJ whole genome shotgun (WGS) entry which is preliminary data.</text>
</comment>
<organism evidence="2 3">
    <name type="scientific">Levilactobacillus namurensis</name>
    <dbReference type="NCBI Taxonomy" id="380393"/>
    <lineage>
        <taxon>Bacteria</taxon>
        <taxon>Bacillati</taxon>
        <taxon>Bacillota</taxon>
        <taxon>Bacilli</taxon>
        <taxon>Lactobacillales</taxon>
        <taxon>Lactobacillaceae</taxon>
        <taxon>Levilactobacillus</taxon>
    </lineage>
</organism>
<accession>A0AAW8W552</accession>
<evidence type="ECO:0000256" key="1">
    <source>
        <dbReference type="SAM" id="MobiDB-lite"/>
    </source>
</evidence>
<proteinExistence type="predicted"/>
<dbReference type="Proteomes" id="UP001254075">
    <property type="component" value="Unassembled WGS sequence"/>
</dbReference>
<sequence>MDYAQFNAVKPKYEVRANEVWDQHHTDPAVYSDSHAFECPNPKCRCQLILVGLDSLSPKRVYFRTFPHSNHVEGCPAETMTQEEWHEYIGEGSSETGVLSHNESGKIIFKQQNRKNIIQPAHNGDEDEPLKVHVDSTSKSPSAQEYHARSVTSFSLHRMYLEIQQSIEDKVDWRKIPVKVEWPLLDKHDNVVSWAKDFSEASTLGDVVFDANSGRIPPLNQLFVFAGEATVSVEKTDYGVQYFMRFVNSPLIVHWTDGTLQGLTNIRLLRDAANSNDHRKIKLLLCGYFYQKEGKLIFCRRTHHLSDYISIVD</sequence>
<name>A0AAW8W552_9LACO</name>
<feature type="region of interest" description="Disordered" evidence="1">
    <location>
        <begin position="120"/>
        <end position="142"/>
    </location>
</feature>
<dbReference type="EMBL" id="JAVLAM010000001">
    <property type="protein sequence ID" value="MDT7013670.1"/>
    <property type="molecule type" value="Genomic_DNA"/>
</dbReference>
<dbReference type="RefSeq" id="WP_024747211.1">
    <property type="nucleotide sequence ID" value="NZ_JAVLAM010000001.1"/>
</dbReference>
<protein>
    <submittedName>
        <fullName evidence="2">Uncharacterized protein</fullName>
    </submittedName>
</protein>
<gene>
    <name evidence="2" type="ORF">RI532_04415</name>
</gene>
<dbReference type="AlphaFoldDB" id="A0AAW8W552"/>
<reference evidence="2" key="1">
    <citation type="submission" date="2023-08" db="EMBL/GenBank/DDBJ databases">
        <authorList>
            <person name="Page C.A."/>
            <person name="Perez-Diaz I.M."/>
        </authorList>
    </citation>
    <scope>NUCLEOTIDE SEQUENCE</scope>
    <source>
        <strain evidence="2">3.8.38</strain>
    </source>
</reference>
<evidence type="ECO:0000313" key="2">
    <source>
        <dbReference type="EMBL" id="MDT7013670.1"/>
    </source>
</evidence>